<protein>
    <recommendedName>
        <fullName evidence="6">Photosystem II reaction center protein X</fullName>
    </recommendedName>
</protein>
<keyword evidence="5 6" id="KW-0604">Photosystem II</keyword>
<keyword evidence="1 6" id="KW-0602">Photosynthesis</keyword>
<keyword evidence="4 6" id="KW-0472">Membrane</keyword>
<organism evidence="7">
    <name type="scientific">Acanthoceras zachariasii</name>
    <dbReference type="NCBI Taxonomy" id="451788"/>
    <lineage>
        <taxon>Eukaryota</taxon>
        <taxon>Sar</taxon>
        <taxon>Stramenopiles</taxon>
        <taxon>Ochrophyta</taxon>
        <taxon>Bacillariophyta</taxon>
        <taxon>Coscinodiscophyceae</taxon>
        <taxon>Chaetocerotophycidae</taxon>
        <taxon>Chaetocerotales</taxon>
        <taxon>Acanthocerataceae</taxon>
        <taxon>Acanthoceras</taxon>
    </lineage>
</organism>
<dbReference type="GeneID" id="36960370"/>
<keyword evidence="6" id="KW-0793">Thylakoid</keyword>
<evidence type="ECO:0000256" key="4">
    <source>
        <dbReference type="ARBA" id="ARBA00023136"/>
    </source>
</evidence>
<accession>A0A2U9NTS6</accession>
<gene>
    <name evidence="6 7" type="primary">psbX</name>
</gene>
<dbReference type="InterPro" id="IPR023431">
    <property type="entry name" value="PSII_PsbX_type_1_subfam"/>
</dbReference>
<name>A0A2U9NTS6_9STRA</name>
<evidence type="ECO:0000256" key="3">
    <source>
        <dbReference type="ARBA" id="ARBA00022989"/>
    </source>
</evidence>
<reference evidence="7" key="1">
    <citation type="journal article" date="2018" name="Adv. Bot. Res.">
        <title>Evolution of the Plastid Genomes in Diatoms.</title>
        <authorList>
            <person name="Yu M."/>
            <person name="Ashworth M.P."/>
            <person name="Hajrah N.H."/>
            <person name="Khiyami M.A."/>
            <person name="Sabir M.J."/>
            <person name="Alhebshi A.M."/>
            <person name="Al-Malki A.L."/>
            <person name="Sabir J.S.M."/>
            <person name="Theriot E.C."/>
            <person name="Jansen R.K."/>
        </authorList>
    </citation>
    <scope>NUCLEOTIDE SEQUENCE</scope>
</reference>
<evidence type="ECO:0000313" key="7">
    <source>
        <dbReference type="EMBL" id="AWT40422.1"/>
    </source>
</evidence>
<evidence type="ECO:0000256" key="2">
    <source>
        <dbReference type="ARBA" id="ARBA00022692"/>
    </source>
</evidence>
<keyword evidence="7" id="KW-0150">Chloroplast</keyword>
<dbReference type="GO" id="GO:0015979">
    <property type="term" value="P:photosynthesis"/>
    <property type="evidence" value="ECO:0007669"/>
    <property type="project" value="UniProtKB-UniRule"/>
</dbReference>
<proteinExistence type="inferred from homology"/>
<dbReference type="AlphaFoldDB" id="A0A2U9NTS6"/>
<keyword evidence="2 6" id="KW-0812">Transmembrane</keyword>
<dbReference type="InterPro" id="IPR009518">
    <property type="entry name" value="PSII_PsbX"/>
</dbReference>
<dbReference type="RefSeq" id="YP_009497709.1">
    <property type="nucleotide sequence ID" value="NC_038009.1"/>
</dbReference>
<dbReference type="HAMAP" id="MF_01386">
    <property type="entry name" value="PSII_PsbX_1"/>
    <property type="match status" value="1"/>
</dbReference>
<geneLocation type="chloroplast" evidence="7"/>
<dbReference type="GO" id="GO:0009535">
    <property type="term" value="C:chloroplast thylakoid membrane"/>
    <property type="evidence" value="ECO:0007669"/>
    <property type="project" value="UniProtKB-SubCell"/>
</dbReference>
<evidence type="ECO:0000256" key="1">
    <source>
        <dbReference type="ARBA" id="ARBA00022531"/>
    </source>
</evidence>
<comment type="subunit">
    <text evidence="6">PSII is composed of 1 copy each of membrane proteins PsbA, PsbB, PsbC, PsbD, PsbE, PsbF, PsbH, PsbI, PsbJ, PsbK, PsbL, PsbM, PsbT, PsbX, PsbY, PsbZ, Psb30/Ycf12, at least 3 peripheral proteins of the oxygen-evolving complex and a large number of cofactors. It forms dimeric complexes.</text>
</comment>
<evidence type="ECO:0000256" key="6">
    <source>
        <dbReference type="HAMAP-Rule" id="MF_01386"/>
    </source>
</evidence>
<comment type="similarity">
    <text evidence="6">Belongs to the PsbX family. Type 1 subfamily.</text>
</comment>
<comment type="subcellular location">
    <subcellularLocation>
        <location evidence="6">Plastid</location>
        <location evidence="6">Chloroplast thylakoid membrane</location>
        <topology evidence="6">Single-pass membrane protein</topology>
    </subcellularLocation>
</comment>
<dbReference type="EMBL" id="MG755808">
    <property type="protein sequence ID" value="AWT40422.1"/>
    <property type="molecule type" value="Genomic_DNA"/>
</dbReference>
<feature type="transmembrane region" description="Helical" evidence="6">
    <location>
        <begin position="6"/>
        <end position="29"/>
    </location>
</feature>
<sequence>MTASLSGFISSLFAGALVLAAIGIALVIISKNDRVTRY</sequence>
<comment type="function">
    <text evidence="6">Involved in the binding and/or turnover of quinones at the Q(B) site of photosystem II (PSII). PSII is a light-driven water plastoquinone oxidoreductase, using light energy to abstract electrons from H(2)O, generating a proton gradient subsequently used for ATP formation.</text>
</comment>
<dbReference type="GO" id="GO:0009523">
    <property type="term" value="C:photosystem II"/>
    <property type="evidence" value="ECO:0007669"/>
    <property type="project" value="UniProtKB-KW"/>
</dbReference>
<evidence type="ECO:0000256" key="5">
    <source>
        <dbReference type="ARBA" id="ARBA00023276"/>
    </source>
</evidence>
<dbReference type="Gene3D" id="1.20.5.510">
    <property type="entry name" value="Single helix bin"/>
    <property type="match status" value="1"/>
</dbReference>
<dbReference type="Pfam" id="PF06596">
    <property type="entry name" value="PsbX"/>
    <property type="match status" value="1"/>
</dbReference>
<keyword evidence="7" id="KW-0934">Plastid</keyword>
<keyword evidence="3 6" id="KW-1133">Transmembrane helix</keyword>